<reference evidence="1 2" key="1">
    <citation type="submission" date="2018-10" db="EMBL/GenBank/DDBJ databases">
        <title>A high-quality apple genome assembly.</title>
        <authorList>
            <person name="Hu J."/>
        </authorList>
    </citation>
    <scope>NUCLEOTIDE SEQUENCE [LARGE SCALE GENOMIC DNA]</scope>
    <source>
        <strain evidence="2">cv. HFTH1</strain>
        <tissue evidence="1">Young leaf</tissue>
    </source>
</reference>
<evidence type="ECO:0000313" key="2">
    <source>
        <dbReference type="Proteomes" id="UP000290289"/>
    </source>
</evidence>
<accession>A0A498KFU2</accession>
<gene>
    <name evidence="1" type="ORF">DVH24_026175</name>
</gene>
<comment type="caution">
    <text evidence="1">The sequence shown here is derived from an EMBL/GenBank/DDBJ whole genome shotgun (WGS) entry which is preliminary data.</text>
</comment>
<organism evidence="1 2">
    <name type="scientific">Malus domestica</name>
    <name type="common">Apple</name>
    <name type="synonym">Pyrus malus</name>
    <dbReference type="NCBI Taxonomy" id="3750"/>
    <lineage>
        <taxon>Eukaryota</taxon>
        <taxon>Viridiplantae</taxon>
        <taxon>Streptophyta</taxon>
        <taxon>Embryophyta</taxon>
        <taxon>Tracheophyta</taxon>
        <taxon>Spermatophyta</taxon>
        <taxon>Magnoliopsida</taxon>
        <taxon>eudicotyledons</taxon>
        <taxon>Gunneridae</taxon>
        <taxon>Pentapetalae</taxon>
        <taxon>rosids</taxon>
        <taxon>fabids</taxon>
        <taxon>Rosales</taxon>
        <taxon>Rosaceae</taxon>
        <taxon>Amygdaloideae</taxon>
        <taxon>Maleae</taxon>
        <taxon>Malus</taxon>
    </lineage>
</organism>
<name>A0A498KFU2_MALDO</name>
<dbReference type="Proteomes" id="UP000290289">
    <property type="component" value="Chromosome 2"/>
</dbReference>
<evidence type="ECO:0000313" key="1">
    <source>
        <dbReference type="EMBL" id="RXI07039.1"/>
    </source>
</evidence>
<sequence length="158" mass="18057">MPLNFLYPNITKNVPPPELNADERWFLRTRLFDNEPRILFENNHVDKETLGDIQEDSMLCFSATDVDCYKPTLVDNNVQVLDAALEIDLNYWDVVVRDGKVDASNCENPNEAVEKFMDARSELPSASRFVIGTLSLRKCIKEEFAAEAKSSHCLEEID</sequence>
<protein>
    <submittedName>
        <fullName evidence="1">Uncharacterized protein</fullName>
    </submittedName>
</protein>
<dbReference type="AlphaFoldDB" id="A0A498KFU2"/>
<keyword evidence="2" id="KW-1185">Reference proteome</keyword>
<dbReference type="EMBL" id="RDQH01000328">
    <property type="protein sequence ID" value="RXI07039.1"/>
    <property type="molecule type" value="Genomic_DNA"/>
</dbReference>
<proteinExistence type="predicted"/>